<dbReference type="InterPro" id="IPR013783">
    <property type="entry name" value="Ig-like_fold"/>
</dbReference>
<accession>A0A1M6KTN8</accession>
<reference evidence="1 2" key="1">
    <citation type="submission" date="2016-11" db="EMBL/GenBank/DDBJ databases">
        <authorList>
            <person name="Jaros S."/>
            <person name="Januszkiewicz K."/>
            <person name="Wedrychowicz H."/>
        </authorList>
    </citation>
    <scope>NUCLEOTIDE SEQUENCE [LARGE SCALE GENOMIC DNA]</scope>
    <source>
        <strain evidence="1 2">DSM 21074</strain>
    </source>
</reference>
<dbReference type="STRING" id="1121955.SAMN02745146_3563"/>
<proteinExistence type="predicted"/>
<dbReference type="Gene3D" id="2.60.40.10">
    <property type="entry name" value="Immunoglobulins"/>
    <property type="match status" value="1"/>
</dbReference>
<keyword evidence="2" id="KW-1185">Reference proteome</keyword>
<dbReference type="EMBL" id="FQYN01000008">
    <property type="protein sequence ID" value="SHJ62337.1"/>
    <property type="molecule type" value="Genomic_DNA"/>
</dbReference>
<dbReference type="InterPro" id="IPR026444">
    <property type="entry name" value="Secre_tail"/>
</dbReference>
<dbReference type="NCBIfam" id="TIGR04183">
    <property type="entry name" value="Por_Secre_tail"/>
    <property type="match status" value="1"/>
</dbReference>
<evidence type="ECO:0000313" key="2">
    <source>
        <dbReference type="Proteomes" id="UP000184418"/>
    </source>
</evidence>
<sequence length="695" mass="70655">MGVIAGVCWCAATGVRAQTASTYRLTPSSGTYTPVSGGTPVNSILADDVVSGPIAISFSFPFEGVNYTSFRVSSNGLLGFGSTLSTSLTNNFSINSVSGSSLPALAPFWDDLDGGGPGASAQYAVTGTAPNRVLTMEWLRFGAFVNPNPTTSNVISFQVKLHETSGRIEYVYRREASSAAVTGTIGMKGLGEDFQTLSNPTNTATSVRNVSNNNLPCPLTGQTYTFVPGNVWTGAAGNAWNVAGNWSNGVVPTATDDVSIPAGAANFPVLTTAASATNLTVANGASMTIGSGGTLQLSGNFANSGTATLSGTVALVGSAATQTLSNGSDFTTLAINKPSGTVQLAQNVTINQALTLTSGTLTTTGAYQVNLGGSATLSESETSYVLGQVAATRPLAPGTAETFGGLGLALTPAAGSTAPGATLVTRTTGTARTGAGTSQSILRFFDIQPAVNTGLDVTMDFAYFDHERNGIPAANLALFKSVSGGTPWIPQRGTTAAGNAIIKTGIADFSVWTLGNSANPLPVELSAFTATAAGNRAVRLAWATASEKNSRAFDVERSRDGTRFERIGTVGAAGSSGSARSYELLDSQLPGGAATLYYRLKQVDADSTFSYSPVRTVAMSGAADLALYPNPATRRTMLTGAAPGARVAVYDALGRAVASATADVAGTAALALPAGLPAGVYVMRAGGRTLRLTVE</sequence>
<dbReference type="AlphaFoldDB" id="A0A1M6KTN8"/>
<protein>
    <submittedName>
        <fullName evidence="1">Por secretion system C-terminal sorting domain-containing protein</fullName>
    </submittedName>
</protein>
<name>A0A1M6KTN8_9BACT</name>
<gene>
    <name evidence="1" type="ORF">SAMN02745146_3563</name>
</gene>
<organism evidence="1 2">
    <name type="scientific">Hymenobacter daecheongensis DSM 21074</name>
    <dbReference type="NCBI Taxonomy" id="1121955"/>
    <lineage>
        <taxon>Bacteria</taxon>
        <taxon>Pseudomonadati</taxon>
        <taxon>Bacteroidota</taxon>
        <taxon>Cytophagia</taxon>
        <taxon>Cytophagales</taxon>
        <taxon>Hymenobacteraceae</taxon>
        <taxon>Hymenobacter</taxon>
    </lineage>
</organism>
<evidence type="ECO:0000313" key="1">
    <source>
        <dbReference type="EMBL" id="SHJ62337.1"/>
    </source>
</evidence>
<dbReference type="Proteomes" id="UP000184418">
    <property type="component" value="Unassembled WGS sequence"/>
</dbReference>